<accession>A0A2J6S8E9</accession>
<dbReference type="EMBL" id="KZ613938">
    <property type="protein sequence ID" value="PMD47039.1"/>
    <property type="molecule type" value="Genomic_DNA"/>
</dbReference>
<gene>
    <name evidence="1" type="ORF">L207DRAFT_150293</name>
</gene>
<reference evidence="1 2" key="1">
    <citation type="submission" date="2016-04" db="EMBL/GenBank/DDBJ databases">
        <title>A degradative enzymes factory behind the ericoid mycorrhizal symbiosis.</title>
        <authorList>
            <consortium name="DOE Joint Genome Institute"/>
            <person name="Martino E."/>
            <person name="Morin E."/>
            <person name="Grelet G."/>
            <person name="Kuo A."/>
            <person name="Kohler A."/>
            <person name="Daghino S."/>
            <person name="Barry K."/>
            <person name="Choi C."/>
            <person name="Cichocki N."/>
            <person name="Clum A."/>
            <person name="Copeland A."/>
            <person name="Hainaut M."/>
            <person name="Haridas S."/>
            <person name="Labutti K."/>
            <person name="Lindquist E."/>
            <person name="Lipzen A."/>
            <person name="Khouja H.-R."/>
            <person name="Murat C."/>
            <person name="Ohm R."/>
            <person name="Olson A."/>
            <person name="Spatafora J."/>
            <person name="Veneault-Fourrey C."/>
            <person name="Henrissat B."/>
            <person name="Grigoriev I."/>
            <person name="Martin F."/>
            <person name="Perotto S."/>
        </authorList>
    </citation>
    <scope>NUCLEOTIDE SEQUENCE [LARGE SCALE GENOMIC DNA]</scope>
    <source>
        <strain evidence="1 2">F</strain>
    </source>
</reference>
<evidence type="ECO:0000313" key="1">
    <source>
        <dbReference type="EMBL" id="PMD47039.1"/>
    </source>
</evidence>
<keyword evidence="2" id="KW-1185">Reference proteome</keyword>
<dbReference type="Proteomes" id="UP000235786">
    <property type="component" value="Unassembled WGS sequence"/>
</dbReference>
<sequence>MCLSPDEMRMHICVSCSLLLVLVGYADKAMMTMLLSSLHMYLPPGSDSGVAAASTLPKTCRSFQQSASIYYEIITNLGYHNSTCFSLTSSSIRTRASEFTPTRYWARIWSHHIVFVFVLKISSQPPCLESNIRS</sequence>
<protein>
    <submittedName>
        <fullName evidence="1">Uncharacterized protein</fullName>
    </submittedName>
</protein>
<proteinExistence type="predicted"/>
<name>A0A2J6S8E9_HYAVF</name>
<dbReference type="AlphaFoldDB" id="A0A2J6S8E9"/>
<organism evidence="1 2">
    <name type="scientific">Hyaloscypha variabilis (strain UAMH 11265 / GT02V1 / F)</name>
    <name type="common">Meliniomyces variabilis</name>
    <dbReference type="NCBI Taxonomy" id="1149755"/>
    <lineage>
        <taxon>Eukaryota</taxon>
        <taxon>Fungi</taxon>
        <taxon>Dikarya</taxon>
        <taxon>Ascomycota</taxon>
        <taxon>Pezizomycotina</taxon>
        <taxon>Leotiomycetes</taxon>
        <taxon>Helotiales</taxon>
        <taxon>Hyaloscyphaceae</taxon>
        <taxon>Hyaloscypha</taxon>
        <taxon>Hyaloscypha variabilis</taxon>
    </lineage>
</organism>
<evidence type="ECO:0000313" key="2">
    <source>
        <dbReference type="Proteomes" id="UP000235786"/>
    </source>
</evidence>